<protein>
    <recommendedName>
        <fullName evidence="4">F-box domain-containing protein</fullName>
    </recommendedName>
</protein>
<sequence length="561" mass="64152">MPSPIQSLPPEILGIIFEELHISQNQDLDLGKARLASLNNVDTGESGDDGGSDSSSNISGGSEDDETTPELHKLASAVHERSFFPYSVALVCPYWEEVLSAVPEYWTILRVVCKVGWIEPIGCRRHLSYSRDLPIAVFMLRDLSCPDDIWSQVTEDMAVPGCMKALVPHLHRCRILYFDLTCNTTLPLLPHHVPDGTPLLRSIVFTVQSGLLQWDEDNCKHRFSTLLDDDPENILEGPGVEFKPRLKKLEIDGRNLRRALAEERSWIRDLEDLEEVRIAFYQPASVSAKRKEVEGTSYQTPRHECDDCALEASTVLEWLESLNSLSQMSFRAVNFKQLPRDTLPRMFYDFWHLDNVTFSQMNAEDIQEIARCAVFGRYLEDQTMIFWRCSRLSEVRFRRFNVYNLQLWSLDDDVDLARFLDQWDGQCLLIGECASFSDALLELLSAPYDHYSDGASVDEEDADSMSYPCPSMNELSLFFPDSTSAPYSIAALRKLVEGRGKGVNYDEEGWFEQFEHQEWGPVLHTIRLGGKTPDFTEEDQAWFKKHLVKFVVGDEWISSYP</sequence>
<evidence type="ECO:0000313" key="3">
    <source>
        <dbReference type="Proteomes" id="UP000284706"/>
    </source>
</evidence>
<dbReference type="InParanoid" id="A0A409YC22"/>
<dbReference type="Proteomes" id="UP000284706">
    <property type="component" value="Unassembled WGS sequence"/>
</dbReference>
<gene>
    <name evidence="2" type="ORF">CVT26_009887</name>
</gene>
<proteinExistence type="predicted"/>
<dbReference type="OrthoDB" id="3001771at2759"/>
<evidence type="ECO:0008006" key="4">
    <source>
        <dbReference type="Google" id="ProtNLM"/>
    </source>
</evidence>
<dbReference type="EMBL" id="NHYE01001002">
    <property type="protein sequence ID" value="PPR00554.1"/>
    <property type="molecule type" value="Genomic_DNA"/>
</dbReference>
<feature type="compositionally biased region" description="Low complexity" evidence="1">
    <location>
        <begin position="52"/>
        <end position="61"/>
    </location>
</feature>
<keyword evidence="3" id="KW-1185">Reference proteome</keyword>
<dbReference type="STRING" id="231916.A0A409YC22"/>
<accession>A0A409YC22</accession>
<evidence type="ECO:0000313" key="2">
    <source>
        <dbReference type="EMBL" id="PPR00554.1"/>
    </source>
</evidence>
<comment type="caution">
    <text evidence="2">The sequence shown here is derived from an EMBL/GenBank/DDBJ whole genome shotgun (WGS) entry which is preliminary data.</text>
</comment>
<reference evidence="2 3" key="1">
    <citation type="journal article" date="2018" name="Evol. Lett.">
        <title>Horizontal gene cluster transfer increased hallucinogenic mushroom diversity.</title>
        <authorList>
            <person name="Reynolds H.T."/>
            <person name="Vijayakumar V."/>
            <person name="Gluck-Thaler E."/>
            <person name="Korotkin H.B."/>
            <person name="Matheny P.B."/>
            <person name="Slot J.C."/>
        </authorList>
    </citation>
    <scope>NUCLEOTIDE SEQUENCE [LARGE SCALE GENOMIC DNA]</scope>
    <source>
        <strain evidence="2 3">SRW20</strain>
    </source>
</reference>
<organism evidence="2 3">
    <name type="scientific">Gymnopilus dilepis</name>
    <dbReference type="NCBI Taxonomy" id="231916"/>
    <lineage>
        <taxon>Eukaryota</taxon>
        <taxon>Fungi</taxon>
        <taxon>Dikarya</taxon>
        <taxon>Basidiomycota</taxon>
        <taxon>Agaricomycotina</taxon>
        <taxon>Agaricomycetes</taxon>
        <taxon>Agaricomycetidae</taxon>
        <taxon>Agaricales</taxon>
        <taxon>Agaricineae</taxon>
        <taxon>Hymenogastraceae</taxon>
        <taxon>Gymnopilus</taxon>
    </lineage>
</organism>
<evidence type="ECO:0000256" key="1">
    <source>
        <dbReference type="SAM" id="MobiDB-lite"/>
    </source>
</evidence>
<name>A0A409YC22_9AGAR</name>
<feature type="region of interest" description="Disordered" evidence="1">
    <location>
        <begin position="41"/>
        <end position="70"/>
    </location>
</feature>
<dbReference type="AlphaFoldDB" id="A0A409YC22"/>